<evidence type="ECO:0000313" key="2">
    <source>
        <dbReference type="Proteomes" id="UP001281147"/>
    </source>
</evidence>
<protein>
    <submittedName>
        <fullName evidence="1">Uncharacterized protein</fullName>
    </submittedName>
</protein>
<comment type="caution">
    <text evidence="1">The sequence shown here is derived from an EMBL/GenBank/DDBJ whole genome shotgun (WGS) entry which is preliminary data.</text>
</comment>
<accession>A0ACC3MKM9</accession>
<reference evidence="1" key="1">
    <citation type="submission" date="2023-07" db="EMBL/GenBank/DDBJ databases">
        <title>Black Yeasts Isolated from many extreme environments.</title>
        <authorList>
            <person name="Coleine C."/>
            <person name="Stajich J.E."/>
            <person name="Selbmann L."/>
        </authorList>
    </citation>
    <scope>NUCLEOTIDE SEQUENCE</scope>
    <source>
        <strain evidence="1">CCFEE 5714</strain>
    </source>
</reference>
<organism evidence="1 2">
    <name type="scientific">Vermiconidia calcicola</name>
    <dbReference type="NCBI Taxonomy" id="1690605"/>
    <lineage>
        <taxon>Eukaryota</taxon>
        <taxon>Fungi</taxon>
        <taxon>Dikarya</taxon>
        <taxon>Ascomycota</taxon>
        <taxon>Pezizomycotina</taxon>
        <taxon>Dothideomycetes</taxon>
        <taxon>Dothideomycetidae</taxon>
        <taxon>Mycosphaerellales</taxon>
        <taxon>Extremaceae</taxon>
        <taxon>Vermiconidia</taxon>
    </lineage>
</organism>
<evidence type="ECO:0000313" key="1">
    <source>
        <dbReference type="EMBL" id="KAK3697895.1"/>
    </source>
</evidence>
<dbReference type="Proteomes" id="UP001281147">
    <property type="component" value="Unassembled WGS sequence"/>
</dbReference>
<proteinExistence type="predicted"/>
<dbReference type="EMBL" id="JAUTXU010000218">
    <property type="protein sequence ID" value="KAK3697895.1"/>
    <property type="molecule type" value="Genomic_DNA"/>
</dbReference>
<name>A0ACC3MKM9_9PEZI</name>
<sequence length="148" mass="16494">MAQLSTGFDRSVWKPPIDLIVAQIKTLCAQVKDQLRLENIISQKTSFATTSEPVVLLRAASSAPPRRRRRSQQPLSTASVPQLKTNFSFDKHVFIDVVVGNHLRLGATRRASPKMKFSFDNSFSDAAISNYSELVKAPILDVVIRNNL</sequence>
<gene>
    <name evidence="1" type="ORF">LTR37_017212</name>
</gene>
<keyword evidence="2" id="KW-1185">Reference proteome</keyword>